<reference evidence="1" key="1">
    <citation type="journal article" date="2003" name="PLoS Biol.">
        <title>Transcriptome analysis of mouse stem cells and early embryos.</title>
        <authorList>
            <person name="Sharov A.A."/>
            <person name="Piao Y."/>
            <person name="Matoba R."/>
            <person name="Dudekula D.B."/>
            <person name="Qian Y."/>
            <person name="VanBuren V."/>
            <person name="Falco G."/>
            <person name="Martin P.R."/>
            <person name="Stagg C.A."/>
            <person name="Bassey U.C."/>
            <person name="Wang Y."/>
            <person name="Carter M.G."/>
            <person name="Hamatani T."/>
            <person name="Aiba K."/>
            <person name="Akutsu H."/>
            <person name="Sharova L."/>
            <person name="Tanaka T.S."/>
            <person name="Kimber W.L."/>
            <person name="Yoshikawa T."/>
            <person name="Jaradat S.A."/>
            <person name="Pantano S."/>
            <person name="Nagaraja R."/>
            <person name="Boheler K.R."/>
            <person name="Taub D."/>
            <person name="Hodes R.J."/>
            <person name="Longo D.L."/>
            <person name="Schlessinger D."/>
            <person name="Keller J."/>
            <person name="Klotz E."/>
            <person name="Kelsoe G."/>
            <person name="Umezawa A."/>
            <person name="Vescovi A.L."/>
            <person name="Rossant J."/>
            <person name="Kunath T."/>
            <person name="Hogan B.L.M."/>
            <person name="Curci A."/>
            <person name="D'Urso M."/>
            <person name="Kelso J."/>
            <person name="Hide W."/>
            <person name="Ko M.S.H."/>
        </authorList>
    </citation>
    <scope>NUCLEOTIDE SEQUENCE</scope>
    <source>
        <strain evidence="1">CD1</strain>
    </source>
</reference>
<dbReference type="AlphaFoldDB" id="Q6R5D8"/>
<accession>Q6R5D8</accession>
<protein>
    <submittedName>
        <fullName evidence="1">Uncharacterized protein</fullName>
    </submittedName>
</protein>
<proteinExistence type="evidence at transcript level"/>
<sequence length="74" mass="8534">MVQQSRGLCISPEDLSWVPSNRFEFFTAAASNSCFKGTDTIFWPFAETCMHVPKHKDTHTNPYKGNMISFCFFF</sequence>
<dbReference type="EMBL" id="AY512945">
    <property type="protein sequence ID" value="AAR87815.1"/>
    <property type="molecule type" value="mRNA"/>
</dbReference>
<name>Q6R5D8_MOUSE</name>
<organism evidence="1">
    <name type="scientific">Mus musculus</name>
    <name type="common">Mouse</name>
    <dbReference type="NCBI Taxonomy" id="10090"/>
    <lineage>
        <taxon>Eukaryota</taxon>
        <taxon>Metazoa</taxon>
        <taxon>Chordata</taxon>
        <taxon>Craniata</taxon>
        <taxon>Vertebrata</taxon>
        <taxon>Euteleostomi</taxon>
        <taxon>Mammalia</taxon>
        <taxon>Eutheria</taxon>
        <taxon>Euarchontoglires</taxon>
        <taxon>Glires</taxon>
        <taxon>Rodentia</taxon>
        <taxon>Myomorpha</taxon>
        <taxon>Muroidea</taxon>
        <taxon>Muridae</taxon>
        <taxon>Murinae</taxon>
        <taxon>Mus</taxon>
        <taxon>Mus</taxon>
    </lineage>
</organism>
<evidence type="ECO:0000313" key="1">
    <source>
        <dbReference type="EMBL" id="AAR87815.1"/>
    </source>
</evidence>